<protein>
    <submittedName>
        <fullName evidence="1">Uncharacterized protein</fullName>
    </submittedName>
</protein>
<dbReference type="EMBL" id="JBEPCU010000019">
    <property type="protein sequence ID" value="MER6976024.1"/>
    <property type="molecule type" value="Genomic_DNA"/>
</dbReference>
<evidence type="ECO:0000313" key="2">
    <source>
        <dbReference type="Proteomes" id="UP001458415"/>
    </source>
</evidence>
<proteinExistence type="predicted"/>
<name>A0ABV1VVP8_9ACTN</name>
<evidence type="ECO:0000313" key="1">
    <source>
        <dbReference type="EMBL" id="MER6976024.1"/>
    </source>
</evidence>
<gene>
    <name evidence="1" type="ORF">ABT317_02950</name>
</gene>
<keyword evidence="2" id="KW-1185">Reference proteome</keyword>
<reference evidence="1 2" key="1">
    <citation type="submission" date="2024-06" db="EMBL/GenBank/DDBJ databases">
        <title>The Natural Products Discovery Center: Release of the First 8490 Sequenced Strains for Exploring Actinobacteria Biosynthetic Diversity.</title>
        <authorList>
            <person name="Kalkreuter E."/>
            <person name="Kautsar S.A."/>
            <person name="Yang D."/>
            <person name="Bader C.D."/>
            <person name="Teijaro C.N."/>
            <person name="Fluegel L."/>
            <person name="Davis C.M."/>
            <person name="Simpson J.R."/>
            <person name="Lauterbach L."/>
            <person name="Steele A.D."/>
            <person name="Gui C."/>
            <person name="Meng S."/>
            <person name="Li G."/>
            <person name="Viehrig K."/>
            <person name="Ye F."/>
            <person name="Su P."/>
            <person name="Kiefer A.F."/>
            <person name="Nichols A."/>
            <person name="Cepeda A.J."/>
            <person name="Yan W."/>
            <person name="Fan B."/>
            <person name="Jiang Y."/>
            <person name="Adhikari A."/>
            <person name="Zheng C.-J."/>
            <person name="Schuster L."/>
            <person name="Cowan T.M."/>
            <person name="Smanski M.J."/>
            <person name="Chevrette M.G."/>
            <person name="De Carvalho L.P.S."/>
            <person name="Shen B."/>
        </authorList>
    </citation>
    <scope>NUCLEOTIDE SEQUENCE [LARGE SCALE GENOMIC DNA]</scope>
    <source>
        <strain evidence="1 2">NPDC000634</strain>
    </source>
</reference>
<dbReference type="RefSeq" id="WP_143668086.1">
    <property type="nucleotide sequence ID" value="NZ_MUBM01000165.1"/>
</dbReference>
<organism evidence="1 2">
    <name type="scientific">Streptomyces carpinensis</name>
    <dbReference type="NCBI Taxonomy" id="66369"/>
    <lineage>
        <taxon>Bacteria</taxon>
        <taxon>Bacillati</taxon>
        <taxon>Actinomycetota</taxon>
        <taxon>Actinomycetes</taxon>
        <taxon>Kitasatosporales</taxon>
        <taxon>Streptomycetaceae</taxon>
        <taxon>Streptomyces</taxon>
    </lineage>
</organism>
<comment type="caution">
    <text evidence="1">The sequence shown here is derived from an EMBL/GenBank/DDBJ whole genome shotgun (WGS) entry which is preliminary data.</text>
</comment>
<accession>A0ABV1VVP8</accession>
<sequence length="60" mass="6482">MSAARKSVEEIARLGYSAPLLWAAAVRAGAQRSTDLAPMALALHEAVMAELKRFREQQAA</sequence>
<dbReference type="Proteomes" id="UP001458415">
    <property type="component" value="Unassembled WGS sequence"/>
</dbReference>